<name>A0A4U1JNK0_RHOCA</name>
<evidence type="ECO:0000313" key="4">
    <source>
        <dbReference type="EMBL" id="TKD17475.1"/>
    </source>
</evidence>
<dbReference type="GO" id="GO:0031412">
    <property type="term" value="P:gas vesicle organization"/>
    <property type="evidence" value="ECO:0007669"/>
    <property type="project" value="InterPro"/>
</dbReference>
<dbReference type="PANTHER" id="PTHR36852">
    <property type="entry name" value="PROTEIN GVPL 2"/>
    <property type="match status" value="1"/>
</dbReference>
<comment type="subcellular location">
    <subcellularLocation>
        <location evidence="2">Gas vesicle</location>
    </subcellularLocation>
</comment>
<evidence type="ECO:0000256" key="3">
    <source>
        <dbReference type="ARBA" id="ARBA00035643"/>
    </source>
</evidence>
<dbReference type="Proteomes" id="UP000310597">
    <property type="component" value="Unassembled WGS sequence"/>
</dbReference>
<dbReference type="RefSeq" id="WP_136907768.1">
    <property type="nucleotide sequence ID" value="NZ_SWJZ01000062.1"/>
</dbReference>
<dbReference type="OrthoDB" id="3867411at2"/>
<evidence type="ECO:0000256" key="1">
    <source>
        <dbReference type="ARBA" id="ARBA00022987"/>
    </source>
</evidence>
<evidence type="ECO:0000256" key="2">
    <source>
        <dbReference type="ARBA" id="ARBA00035108"/>
    </source>
</evidence>
<reference evidence="4 5" key="1">
    <citation type="submission" date="2019-04" db="EMBL/GenBank/DDBJ databases">
        <title>Draft Whole-Genome sequence of the purple photosynthetic bacterium Rhodobacter capsulatus SP108 with an indigenous class A beta-lactamase.</title>
        <authorList>
            <person name="Robertson S."/>
            <person name="Meyer T.E."/>
            <person name="Kyndt J.A."/>
        </authorList>
    </citation>
    <scope>NUCLEOTIDE SEQUENCE [LARGE SCALE GENOMIC DNA]</scope>
    <source>
        <strain evidence="4 5">SP108</strain>
    </source>
</reference>
<dbReference type="Pfam" id="PF06386">
    <property type="entry name" value="GvpL_GvpF"/>
    <property type="match status" value="1"/>
</dbReference>
<dbReference type="PANTHER" id="PTHR36852:SF1">
    <property type="entry name" value="PROTEIN GVPL 2"/>
    <property type="match status" value="1"/>
</dbReference>
<dbReference type="EMBL" id="SWJZ01000062">
    <property type="protein sequence ID" value="TKD17475.1"/>
    <property type="molecule type" value="Genomic_DNA"/>
</dbReference>
<keyword evidence="1" id="KW-0304">Gas vesicle</keyword>
<comment type="caution">
    <text evidence="4">The sequence shown here is derived from an EMBL/GenBank/DDBJ whole genome shotgun (WGS) entry which is preliminary data.</text>
</comment>
<comment type="similarity">
    <text evidence="3">Belongs to the gas vesicle GvpF/GvpL family.</text>
</comment>
<accession>A0A4U1JNK0</accession>
<sequence length="261" mass="28413">MGHYLYCLLAPPARGTLAQMQAAAEGVTSLGGPVALSAVEGMLLVHCPCDLTEIVQTRRNMLAHTRMLEALMPLATCLPVRFGVIAQDLAEVARMIHERRAELVDHAQRLLDHVEVGLRVRFPRDKALAQVMAETPDFVAERDRLMGQGAGAHFARADFGRRLAEALDERRTRAQKRLLAALRPHARDHVLRAPEEDVEVLRAEFLIPAAGVDAFSRTAHDLAGALGFAGAAEPELQVIGPAPPYHFLSLSLAFDNTSEAA</sequence>
<dbReference type="InterPro" id="IPR009430">
    <property type="entry name" value="GvpL/GvpF"/>
</dbReference>
<organism evidence="4 5">
    <name type="scientific">Rhodobacter capsulatus</name>
    <name type="common">Rhodopseudomonas capsulata</name>
    <dbReference type="NCBI Taxonomy" id="1061"/>
    <lineage>
        <taxon>Bacteria</taxon>
        <taxon>Pseudomonadati</taxon>
        <taxon>Pseudomonadota</taxon>
        <taxon>Alphaproteobacteria</taxon>
        <taxon>Rhodobacterales</taxon>
        <taxon>Rhodobacter group</taxon>
        <taxon>Rhodobacter</taxon>
    </lineage>
</organism>
<gene>
    <name evidence="4" type="ORF">FBT96_14210</name>
</gene>
<protein>
    <submittedName>
        <fullName evidence="4">GvpL/GvpF family gas vesicle protein</fullName>
    </submittedName>
</protein>
<proteinExistence type="inferred from homology"/>
<dbReference type="AlphaFoldDB" id="A0A4U1JNK0"/>
<dbReference type="GO" id="GO:0031411">
    <property type="term" value="C:gas vesicle"/>
    <property type="evidence" value="ECO:0007669"/>
    <property type="project" value="UniProtKB-SubCell"/>
</dbReference>
<evidence type="ECO:0000313" key="5">
    <source>
        <dbReference type="Proteomes" id="UP000310597"/>
    </source>
</evidence>